<comment type="similarity">
    <text evidence="1">Belongs to the eukaryotic ribosomal protein eL13 family.</text>
</comment>
<dbReference type="HAMAP" id="MF_00499">
    <property type="entry name" value="Ribosomal_eL13"/>
    <property type="match status" value="1"/>
</dbReference>
<sequence>MSQDSEPQLSQGSLAPPVEFNIPANQVQRTNFAASPDLAKTESHTSESEKSKLLSPPPLSSSDMTPPPSTQVPGAPLRRSRSRSRSNSLLESQPNMEKSLCAAYGASENLPTVDDINAANEPQLRAISKDLLNIAQEARMSSLHFKLQHSLLSFSSNEAIKRAEVEHQLARREVEILQSSEYRNRHGPAEIKPLQPISNAELELALRRNQELERNNDSLDRRLRRAKRLIEQEKVKSDMLNEENQRLKGRIRDNRQHFSLMIEQGSMSLSPHAELHTPRRRSSRHIFDHSNTSNHYSSHQLSREESGLAALLAAGQFADRFSNTQESASVASTPDQNFTHCQHPNGDIHGSNQVLSVPRTPSRSQTAHQQYLTPVGNTRQEQYDRDSTISASDIEEAETVQGEDDEREEEAQGSQASSLATDMLRRNAGSHRQETRSSANVPKTSTLLQTKLFGQVKKARAEPAVSLKRKATHEEERGAIKHNNQILNQHFRKDWQQRVRVHFDQPGRKHRRRDARLAKAAAVAPRPVDQLRPVVRCPTVKYNRRVRGGRGFTRAELKEAGIPAKLARTVGIAVDNRRVNYSKESLVANVDRLQDYKARLILFPRKSGQFKKLDSSADEVNAAKAAFAADGKTEGYATNVGASFPVKNPTAEEAITEVSRDSLPKGEESAYRRLRDARSEARLRGTREKRAKAKADEAAAAKK</sequence>
<evidence type="ECO:0000256" key="4">
    <source>
        <dbReference type="SAM" id="Coils"/>
    </source>
</evidence>
<keyword evidence="3" id="KW-0687">Ribonucleoprotein</keyword>
<dbReference type="AlphaFoldDB" id="A0A017S6H6"/>
<dbReference type="OrthoDB" id="5404651at2759"/>
<dbReference type="EMBL" id="KK088436">
    <property type="protein sequence ID" value="EYE92623.1"/>
    <property type="molecule type" value="Genomic_DNA"/>
</dbReference>
<keyword evidence="4" id="KW-0175">Coiled coil</keyword>
<feature type="compositionally biased region" description="Polar residues" evidence="5">
    <location>
        <begin position="1"/>
        <end position="13"/>
    </location>
</feature>
<feature type="compositionally biased region" description="Basic and acidic residues" evidence="5">
    <location>
        <begin position="39"/>
        <end position="52"/>
    </location>
</feature>
<feature type="coiled-coil region" evidence="4">
    <location>
        <begin position="160"/>
        <end position="250"/>
    </location>
</feature>
<evidence type="ECO:0000256" key="5">
    <source>
        <dbReference type="SAM" id="MobiDB-lite"/>
    </source>
</evidence>
<reference evidence="7" key="1">
    <citation type="journal article" date="2014" name="Nat. Commun.">
        <title>Genomic adaptations of the halophilic Dead Sea filamentous fungus Eurotium rubrum.</title>
        <authorList>
            <person name="Kis-Papo T."/>
            <person name="Weig A.R."/>
            <person name="Riley R."/>
            <person name="Persoh D."/>
            <person name="Salamov A."/>
            <person name="Sun H."/>
            <person name="Lipzen A."/>
            <person name="Wasser S.P."/>
            <person name="Rambold G."/>
            <person name="Grigoriev I.V."/>
            <person name="Nevo E."/>
        </authorList>
    </citation>
    <scope>NUCLEOTIDE SEQUENCE [LARGE SCALE GENOMIC DNA]</scope>
    <source>
        <strain evidence="7">CBS 135680</strain>
    </source>
</reference>
<feature type="compositionally biased region" description="Polar residues" evidence="5">
    <location>
        <begin position="325"/>
        <end position="342"/>
    </location>
</feature>
<feature type="compositionally biased region" description="Polar residues" evidence="5">
    <location>
        <begin position="350"/>
        <end position="380"/>
    </location>
</feature>
<feature type="compositionally biased region" description="Polar residues" evidence="5">
    <location>
        <begin position="289"/>
        <end position="300"/>
    </location>
</feature>
<feature type="compositionally biased region" description="Basic and acidic residues" evidence="5">
    <location>
        <begin position="658"/>
        <end position="703"/>
    </location>
</feature>
<proteinExistence type="inferred from homology"/>
<evidence type="ECO:0000313" key="7">
    <source>
        <dbReference type="Proteomes" id="UP000019804"/>
    </source>
</evidence>
<feature type="region of interest" description="Disordered" evidence="5">
    <location>
        <begin position="270"/>
        <end position="301"/>
    </location>
</feature>
<dbReference type="Pfam" id="PF01294">
    <property type="entry name" value="Ribosomal_L13e"/>
    <property type="match status" value="1"/>
</dbReference>
<dbReference type="GO" id="GO:0022625">
    <property type="term" value="C:cytosolic large ribosomal subunit"/>
    <property type="evidence" value="ECO:0007669"/>
    <property type="project" value="TreeGrafter"/>
</dbReference>
<keyword evidence="2" id="KW-0689">Ribosomal protein</keyword>
<feature type="region of interest" description="Disordered" evidence="5">
    <location>
        <begin position="1"/>
        <end position="96"/>
    </location>
</feature>
<feature type="compositionally biased region" description="Acidic residues" evidence="5">
    <location>
        <begin position="393"/>
        <end position="411"/>
    </location>
</feature>
<dbReference type="InterPro" id="IPR001380">
    <property type="entry name" value="Ribosomal_eL13"/>
</dbReference>
<dbReference type="STRING" id="1388766.A0A017S6H6"/>
<name>A0A017S6H6_ASPRC</name>
<feature type="region of interest" description="Disordered" evidence="5">
    <location>
        <begin position="653"/>
        <end position="703"/>
    </location>
</feature>
<feature type="compositionally biased region" description="Pro residues" evidence="5">
    <location>
        <begin position="55"/>
        <end position="70"/>
    </location>
</feature>
<dbReference type="GO" id="GO:0003735">
    <property type="term" value="F:structural constituent of ribosome"/>
    <property type="evidence" value="ECO:0007669"/>
    <property type="project" value="InterPro"/>
</dbReference>
<feature type="compositionally biased region" description="Polar residues" evidence="5">
    <location>
        <begin position="23"/>
        <end position="33"/>
    </location>
</feature>
<dbReference type="RefSeq" id="XP_040636311.1">
    <property type="nucleotide sequence ID" value="XM_040779245.1"/>
</dbReference>
<gene>
    <name evidence="6" type="ORF">EURHEDRAFT_380094</name>
</gene>
<dbReference type="GeneID" id="63694369"/>
<dbReference type="GO" id="GO:0006412">
    <property type="term" value="P:translation"/>
    <property type="evidence" value="ECO:0007669"/>
    <property type="project" value="InterPro"/>
</dbReference>
<feature type="region of interest" description="Disordered" evidence="5">
    <location>
        <begin position="325"/>
        <end position="421"/>
    </location>
</feature>
<organism evidence="6 7">
    <name type="scientific">Aspergillus ruber (strain CBS 135680)</name>
    <dbReference type="NCBI Taxonomy" id="1388766"/>
    <lineage>
        <taxon>Eukaryota</taxon>
        <taxon>Fungi</taxon>
        <taxon>Dikarya</taxon>
        <taxon>Ascomycota</taxon>
        <taxon>Pezizomycotina</taxon>
        <taxon>Eurotiomycetes</taxon>
        <taxon>Eurotiomycetidae</taxon>
        <taxon>Eurotiales</taxon>
        <taxon>Aspergillaceae</taxon>
        <taxon>Aspergillus</taxon>
        <taxon>Aspergillus subgen. Aspergillus</taxon>
    </lineage>
</organism>
<dbReference type="PANTHER" id="PTHR11722:SF0">
    <property type="entry name" value="LARGE RIBOSOMAL SUBUNIT PROTEIN EL13"/>
    <property type="match status" value="1"/>
</dbReference>
<dbReference type="PANTHER" id="PTHR11722">
    <property type="entry name" value="60S RIBOSOMAL PROTEIN L13"/>
    <property type="match status" value="1"/>
</dbReference>
<dbReference type="Proteomes" id="UP000019804">
    <property type="component" value="Unassembled WGS sequence"/>
</dbReference>
<keyword evidence="7" id="KW-1185">Reference proteome</keyword>
<evidence type="ECO:0000256" key="1">
    <source>
        <dbReference type="ARBA" id="ARBA00005640"/>
    </source>
</evidence>
<evidence type="ECO:0000313" key="6">
    <source>
        <dbReference type="EMBL" id="EYE92623.1"/>
    </source>
</evidence>
<dbReference type="GO" id="GO:0003723">
    <property type="term" value="F:RNA binding"/>
    <property type="evidence" value="ECO:0007669"/>
    <property type="project" value="TreeGrafter"/>
</dbReference>
<evidence type="ECO:0008006" key="8">
    <source>
        <dbReference type="Google" id="ProtNLM"/>
    </source>
</evidence>
<dbReference type="Gene3D" id="1.20.5.110">
    <property type="match status" value="1"/>
</dbReference>
<dbReference type="HOGENOM" id="CLU_018105_0_1_1"/>
<accession>A0A017S6H6</accession>
<evidence type="ECO:0000256" key="3">
    <source>
        <dbReference type="ARBA" id="ARBA00023274"/>
    </source>
</evidence>
<protein>
    <recommendedName>
        <fullName evidence="8">60S ribosomal protein L13</fullName>
    </recommendedName>
</protein>
<evidence type="ECO:0000256" key="2">
    <source>
        <dbReference type="ARBA" id="ARBA00022980"/>
    </source>
</evidence>